<name>A0A7C7D5D4_9FIRM</name>
<dbReference type="SMART" id="SM00283">
    <property type="entry name" value="MA"/>
    <property type="match status" value="1"/>
</dbReference>
<comment type="caution">
    <text evidence="12">The sequence shown here is derived from an EMBL/GenBank/DDBJ whole genome shotgun (WGS) entry which is preliminary data.</text>
</comment>
<dbReference type="SMART" id="SM00304">
    <property type="entry name" value="HAMP"/>
    <property type="match status" value="2"/>
</dbReference>
<evidence type="ECO:0000256" key="7">
    <source>
        <dbReference type="ARBA" id="ARBA00029447"/>
    </source>
</evidence>
<dbReference type="InterPro" id="IPR004089">
    <property type="entry name" value="MCPsignal_dom"/>
</dbReference>
<dbReference type="SUPFAM" id="SSF58104">
    <property type="entry name" value="Methyl-accepting chemotaxis protein (MCP) signaling domain"/>
    <property type="match status" value="1"/>
</dbReference>
<keyword evidence="5 9" id="KW-0472">Membrane</keyword>
<feature type="domain" description="HAMP" evidence="11">
    <location>
        <begin position="160"/>
        <end position="213"/>
    </location>
</feature>
<sequence>MGRELFDATIPGEWEIIDGKMYKGSSLINGNFELVDKIGSLTQGTVTVFQGDTRIATNVKKTEGSRAVGTKVSEKVAQVVLKNGQKYVGEAEVVGTINQTAYEPIKNSQGEIIGIWYVGVPNTPYDELFNSVRNQILVAILIELLVASVLFWFLITSNVRPLEKQLEIIMEHVEEISKGNLQLEPIQFKNNATLIRLSNAINKMTEDLRELVGKVFNSFGQVTDSSLQLATSVDQTAQASTTMASAIFQIANGTKTQQDAVDTATSLVKEMADKLQHFYKNTHLIVNDSAQTAQSAVEGEKIINKTIRQIANIETAVNNSAQVVKALGERSNEISEIVDTIAGIAAQTNLLALNAAIESARAGEQGKGFAVVADEVRKLAEESRDATQQIADLISQIQKDTHHAVSTMELGTIEVKRGTEIVTSAGQTFSEISELITHVTGSIQEITQEIEGIINNSERTVHIVNDINRVSASIADESQTVSASTDELTATMEEIASLGQNLSNMAAEVQNMTQRFKI</sequence>
<evidence type="ECO:0000259" key="10">
    <source>
        <dbReference type="PROSITE" id="PS50111"/>
    </source>
</evidence>
<organism evidence="12 13">
    <name type="scientific">Desulfitobacterium dehalogenans</name>
    <dbReference type="NCBI Taxonomy" id="36854"/>
    <lineage>
        <taxon>Bacteria</taxon>
        <taxon>Bacillati</taxon>
        <taxon>Bacillota</taxon>
        <taxon>Clostridia</taxon>
        <taxon>Eubacteriales</taxon>
        <taxon>Desulfitobacteriaceae</taxon>
        <taxon>Desulfitobacterium</taxon>
    </lineage>
</organism>
<evidence type="ECO:0000256" key="5">
    <source>
        <dbReference type="ARBA" id="ARBA00023136"/>
    </source>
</evidence>
<evidence type="ECO:0000313" key="13">
    <source>
        <dbReference type="Proteomes" id="UP000553059"/>
    </source>
</evidence>
<dbReference type="InterPro" id="IPR003660">
    <property type="entry name" value="HAMP_dom"/>
</dbReference>
<reference evidence="12 13" key="1">
    <citation type="journal article" date="2020" name="Biotechnol. Biofuels">
        <title>New insights from the biogas microbiome by comprehensive genome-resolved metagenomics of nearly 1600 species originating from multiple anaerobic digesters.</title>
        <authorList>
            <person name="Campanaro S."/>
            <person name="Treu L."/>
            <person name="Rodriguez-R L.M."/>
            <person name="Kovalovszki A."/>
            <person name="Ziels R.M."/>
            <person name="Maus I."/>
            <person name="Zhu X."/>
            <person name="Kougias P.G."/>
            <person name="Basile A."/>
            <person name="Luo G."/>
            <person name="Schluter A."/>
            <person name="Konstantinidis K.T."/>
            <person name="Angelidaki I."/>
        </authorList>
    </citation>
    <scope>NUCLEOTIDE SEQUENCE [LARGE SCALE GENOMIC DNA]</scope>
    <source>
        <strain evidence="12">AS05jafATM_4</strain>
    </source>
</reference>
<dbReference type="InterPro" id="IPR029151">
    <property type="entry name" value="Sensor-like_sf"/>
</dbReference>
<keyword evidence="2" id="KW-1003">Cell membrane</keyword>
<dbReference type="PROSITE" id="PS50885">
    <property type="entry name" value="HAMP"/>
    <property type="match status" value="1"/>
</dbReference>
<dbReference type="GO" id="GO:0005886">
    <property type="term" value="C:plasma membrane"/>
    <property type="evidence" value="ECO:0007669"/>
    <property type="project" value="UniProtKB-SubCell"/>
</dbReference>
<keyword evidence="3 9" id="KW-0812">Transmembrane</keyword>
<evidence type="ECO:0000256" key="2">
    <source>
        <dbReference type="ARBA" id="ARBA00022475"/>
    </source>
</evidence>
<dbReference type="SUPFAM" id="SSF103190">
    <property type="entry name" value="Sensory domain-like"/>
    <property type="match status" value="1"/>
</dbReference>
<evidence type="ECO:0000256" key="9">
    <source>
        <dbReference type="SAM" id="Phobius"/>
    </source>
</evidence>
<comment type="subcellular location">
    <subcellularLocation>
        <location evidence="1">Cell membrane</location>
        <topology evidence="1">Multi-pass membrane protein</topology>
    </subcellularLocation>
</comment>
<keyword evidence="4 9" id="KW-1133">Transmembrane helix</keyword>
<dbReference type="GO" id="GO:0007165">
    <property type="term" value="P:signal transduction"/>
    <property type="evidence" value="ECO:0007669"/>
    <property type="project" value="UniProtKB-KW"/>
</dbReference>
<evidence type="ECO:0000256" key="6">
    <source>
        <dbReference type="ARBA" id="ARBA00023224"/>
    </source>
</evidence>
<feature type="transmembrane region" description="Helical" evidence="9">
    <location>
        <begin position="136"/>
        <end position="155"/>
    </location>
</feature>
<dbReference type="PANTHER" id="PTHR32089">
    <property type="entry name" value="METHYL-ACCEPTING CHEMOTAXIS PROTEIN MCPB"/>
    <property type="match status" value="1"/>
</dbReference>
<proteinExistence type="inferred from homology"/>
<evidence type="ECO:0000256" key="3">
    <source>
        <dbReference type="ARBA" id="ARBA00022692"/>
    </source>
</evidence>
<dbReference type="EMBL" id="DUTF01000168">
    <property type="protein sequence ID" value="HHY26592.1"/>
    <property type="molecule type" value="Genomic_DNA"/>
</dbReference>
<dbReference type="CDD" id="cd11386">
    <property type="entry name" value="MCP_signal"/>
    <property type="match status" value="1"/>
</dbReference>
<accession>A0A7C7D5D4</accession>
<dbReference type="Proteomes" id="UP000553059">
    <property type="component" value="Unassembled WGS sequence"/>
</dbReference>
<dbReference type="PROSITE" id="PS50111">
    <property type="entry name" value="CHEMOTAXIS_TRANSDUC_2"/>
    <property type="match status" value="1"/>
</dbReference>
<protein>
    <submittedName>
        <fullName evidence="12">Methyl-accepting chemotaxis protein</fullName>
    </submittedName>
</protein>
<evidence type="ECO:0000313" key="12">
    <source>
        <dbReference type="EMBL" id="HHY26592.1"/>
    </source>
</evidence>
<evidence type="ECO:0000259" key="11">
    <source>
        <dbReference type="PROSITE" id="PS50885"/>
    </source>
</evidence>
<gene>
    <name evidence="12" type="ORF">GX523_07555</name>
</gene>
<keyword evidence="6 8" id="KW-0807">Transducer</keyword>
<feature type="domain" description="Methyl-accepting transducer" evidence="10">
    <location>
        <begin position="232"/>
        <end position="489"/>
    </location>
</feature>
<dbReference type="InterPro" id="IPR033463">
    <property type="entry name" value="sCache_3"/>
</dbReference>
<dbReference type="Gene3D" id="1.10.287.950">
    <property type="entry name" value="Methyl-accepting chemotaxis protein"/>
    <property type="match status" value="1"/>
</dbReference>
<dbReference type="PANTHER" id="PTHR32089:SF112">
    <property type="entry name" value="LYSOZYME-LIKE PROTEIN-RELATED"/>
    <property type="match status" value="1"/>
</dbReference>
<evidence type="ECO:0000256" key="4">
    <source>
        <dbReference type="ARBA" id="ARBA00022989"/>
    </source>
</evidence>
<evidence type="ECO:0000256" key="1">
    <source>
        <dbReference type="ARBA" id="ARBA00004651"/>
    </source>
</evidence>
<dbReference type="Pfam" id="PF00015">
    <property type="entry name" value="MCPsignal"/>
    <property type="match status" value="1"/>
</dbReference>
<dbReference type="AlphaFoldDB" id="A0A7C7D5D4"/>
<comment type="similarity">
    <text evidence="7">Belongs to the methyl-accepting chemotaxis (MCP) protein family.</text>
</comment>
<dbReference type="Pfam" id="PF17202">
    <property type="entry name" value="sCache_3_3"/>
    <property type="match status" value="1"/>
</dbReference>
<evidence type="ECO:0000256" key="8">
    <source>
        <dbReference type="PROSITE-ProRule" id="PRU00284"/>
    </source>
</evidence>